<organism evidence="1 2">
    <name type="scientific">Camellia sinensis</name>
    <name type="common">Tea plant</name>
    <name type="synonym">Thea sinensis</name>
    <dbReference type="NCBI Taxonomy" id="4442"/>
    <lineage>
        <taxon>Eukaryota</taxon>
        <taxon>Viridiplantae</taxon>
        <taxon>Streptophyta</taxon>
        <taxon>Embryophyta</taxon>
        <taxon>Tracheophyta</taxon>
        <taxon>Spermatophyta</taxon>
        <taxon>Magnoliopsida</taxon>
        <taxon>eudicotyledons</taxon>
        <taxon>Gunneridae</taxon>
        <taxon>Pentapetalae</taxon>
        <taxon>asterids</taxon>
        <taxon>Ericales</taxon>
        <taxon>Theaceae</taxon>
        <taxon>Camellia</taxon>
    </lineage>
</organism>
<comment type="caution">
    <text evidence="1">The sequence shown here is derived from an EMBL/GenBank/DDBJ whole genome shotgun (WGS) entry which is preliminary data.</text>
</comment>
<reference evidence="2" key="1">
    <citation type="journal article" date="2020" name="Nat. Commun.">
        <title>Genome assembly of wild tea tree DASZ reveals pedigree and selection history of tea varieties.</title>
        <authorList>
            <person name="Zhang W."/>
            <person name="Zhang Y."/>
            <person name="Qiu H."/>
            <person name="Guo Y."/>
            <person name="Wan H."/>
            <person name="Zhang X."/>
            <person name="Scossa F."/>
            <person name="Alseekh S."/>
            <person name="Zhang Q."/>
            <person name="Wang P."/>
            <person name="Xu L."/>
            <person name="Schmidt M.H."/>
            <person name="Jia X."/>
            <person name="Li D."/>
            <person name="Zhu A."/>
            <person name="Guo F."/>
            <person name="Chen W."/>
            <person name="Ni D."/>
            <person name="Usadel B."/>
            <person name="Fernie A.R."/>
            <person name="Wen W."/>
        </authorList>
    </citation>
    <scope>NUCLEOTIDE SEQUENCE [LARGE SCALE GENOMIC DNA]</scope>
    <source>
        <strain evidence="2">cv. G240</strain>
    </source>
</reference>
<proteinExistence type="predicted"/>
<reference evidence="1 2" key="2">
    <citation type="submission" date="2020-07" db="EMBL/GenBank/DDBJ databases">
        <title>Genome assembly of wild tea tree DASZ reveals pedigree and selection history of tea varieties.</title>
        <authorList>
            <person name="Zhang W."/>
        </authorList>
    </citation>
    <scope>NUCLEOTIDE SEQUENCE [LARGE SCALE GENOMIC DNA]</scope>
    <source>
        <strain evidence="2">cv. G240</strain>
        <tissue evidence="1">Leaf</tissue>
    </source>
</reference>
<dbReference type="EMBL" id="JACBKZ010000007">
    <property type="protein sequence ID" value="KAF5946557.1"/>
    <property type="molecule type" value="Genomic_DNA"/>
</dbReference>
<gene>
    <name evidence="1" type="ORF">HYC85_016785</name>
</gene>
<accession>A0A7J7H1T2</accession>
<keyword evidence="2" id="KW-1185">Reference proteome</keyword>
<name>A0A7J7H1T2_CAMSI</name>
<sequence>MQSALSTWIGQISGKTHGRGPNILMLIHKNSRCIIVQNSSSQKSTQNLLG</sequence>
<evidence type="ECO:0000313" key="1">
    <source>
        <dbReference type="EMBL" id="KAF5946557.1"/>
    </source>
</evidence>
<dbReference type="Proteomes" id="UP000593564">
    <property type="component" value="Unassembled WGS sequence"/>
</dbReference>
<protein>
    <submittedName>
        <fullName evidence="1">Uncharacterized protein</fullName>
    </submittedName>
</protein>
<evidence type="ECO:0000313" key="2">
    <source>
        <dbReference type="Proteomes" id="UP000593564"/>
    </source>
</evidence>
<dbReference type="AlphaFoldDB" id="A0A7J7H1T2"/>